<sequence>MATIYPDEAGAVAFETLSGTAAEVRKKLGSAGDDQVVALALEHGTPELRHALAQAVTLITPLILARLARRDQETLDKLVDALVPQVPPPQHLVAEARMNAEARTEVLRSAEWLTAAQLSELAGFSGRNASAQPNKWKREGKIFAVRQKGNDYYPGFALDADAGYRPLKALAPILKCFGSDLEDWDIAIWFASVNSFLGSVRPMDLLKADPERVLAAAQDEIDGILHG</sequence>
<proteinExistence type="predicted"/>
<dbReference type="Proteomes" id="UP000190044">
    <property type="component" value="Unassembled WGS sequence"/>
</dbReference>
<accession>A0A1T5DTV3</accession>
<gene>
    <name evidence="1" type="ORF">SAMN06295937_101648</name>
</gene>
<organism evidence="1 2">
    <name type="scientific">Sphingopyxis flava</name>
    <dbReference type="NCBI Taxonomy" id="1507287"/>
    <lineage>
        <taxon>Bacteria</taxon>
        <taxon>Pseudomonadati</taxon>
        <taxon>Pseudomonadota</taxon>
        <taxon>Alphaproteobacteria</taxon>
        <taxon>Sphingomonadales</taxon>
        <taxon>Sphingomonadaceae</taxon>
        <taxon>Sphingopyxis</taxon>
    </lineage>
</organism>
<dbReference type="RefSeq" id="WP_079639234.1">
    <property type="nucleotide sequence ID" value="NZ_FUYP01000016.1"/>
</dbReference>
<protein>
    <recommendedName>
        <fullName evidence="3">Antitoxin Xre/MbcA/ParS-like toxin-binding domain-containing protein</fullName>
    </recommendedName>
</protein>
<dbReference type="EMBL" id="FUYP01000016">
    <property type="protein sequence ID" value="SKB75061.1"/>
    <property type="molecule type" value="Genomic_DNA"/>
</dbReference>
<name>A0A1T5DTV3_9SPHN</name>
<evidence type="ECO:0000313" key="2">
    <source>
        <dbReference type="Proteomes" id="UP000190044"/>
    </source>
</evidence>
<evidence type="ECO:0008006" key="3">
    <source>
        <dbReference type="Google" id="ProtNLM"/>
    </source>
</evidence>
<keyword evidence="2" id="KW-1185">Reference proteome</keyword>
<evidence type="ECO:0000313" key="1">
    <source>
        <dbReference type="EMBL" id="SKB75061.1"/>
    </source>
</evidence>
<reference evidence="2" key="1">
    <citation type="submission" date="2017-02" db="EMBL/GenBank/DDBJ databases">
        <authorList>
            <person name="Varghese N."/>
            <person name="Submissions S."/>
        </authorList>
    </citation>
    <scope>NUCLEOTIDE SEQUENCE [LARGE SCALE GENOMIC DNA]</scope>
    <source>
        <strain evidence="2">R11H</strain>
    </source>
</reference>
<dbReference type="AlphaFoldDB" id="A0A1T5DTV3"/>